<dbReference type="AlphaFoldDB" id="A0A4P6ZBR3"/>
<organism evidence="14 15">
    <name type="scientific">Chryseobacterium salivictor</name>
    <dbReference type="NCBI Taxonomy" id="2547600"/>
    <lineage>
        <taxon>Bacteria</taxon>
        <taxon>Pseudomonadati</taxon>
        <taxon>Bacteroidota</taxon>
        <taxon>Flavobacteriia</taxon>
        <taxon>Flavobacteriales</taxon>
        <taxon>Weeksellaceae</taxon>
        <taxon>Chryseobacterium group</taxon>
        <taxon>Chryseobacterium</taxon>
    </lineage>
</organism>
<dbReference type="InterPro" id="IPR004662">
    <property type="entry name" value="AcgluKinase_fam"/>
</dbReference>
<dbReference type="KEGG" id="csal:NBC122_00016"/>
<dbReference type="CDD" id="cd04238">
    <property type="entry name" value="AAK_NAGK-like"/>
    <property type="match status" value="1"/>
</dbReference>
<keyword evidence="15" id="KW-1185">Reference proteome</keyword>
<proteinExistence type="predicted"/>
<evidence type="ECO:0000256" key="7">
    <source>
        <dbReference type="ARBA" id="ARBA00022741"/>
    </source>
</evidence>
<dbReference type="PANTHER" id="PTHR23342">
    <property type="entry name" value="N-ACETYLGLUTAMATE SYNTHASE"/>
    <property type="match status" value="1"/>
</dbReference>
<dbReference type="RefSeq" id="WP_133438421.1">
    <property type="nucleotide sequence ID" value="NZ_CP037954.1"/>
</dbReference>
<dbReference type="NCBIfam" id="TIGR00761">
    <property type="entry name" value="argB"/>
    <property type="match status" value="1"/>
</dbReference>
<dbReference type="InterPro" id="IPR036393">
    <property type="entry name" value="AceGlu_kinase-like_sf"/>
</dbReference>
<keyword evidence="4" id="KW-0055">Arginine biosynthesis</keyword>
<evidence type="ECO:0000256" key="3">
    <source>
        <dbReference type="ARBA" id="ARBA00021197"/>
    </source>
</evidence>
<evidence type="ECO:0000256" key="8">
    <source>
        <dbReference type="ARBA" id="ARBA00022777"/>
    </source>
</evidence>
<dbReference type="PIRSF" id="PIRSF000728">
    <property type="entry name" value="NAGK"/>
    <property type="match status" value="1"/>
</dbReference>
<dbReference type="PANTHER" id="PTHR23342:SF0">
    <property type="entry name" value="N-ACETYLGLUTAMATE SYNTHASE, MITOCHONDRIAL"/>
    <property type="match status" value="1"/>
</dbReference>
<keyword evidence="6 14" id="KW-0808">Transferase</keyword>
<dbReference type="GO" id="GO:0006526">
    <property type="term" value="P:L-arginine biosynthetic process"/>
    <property type="evidence" value="ECO:0007669"/>
    <property type="project" value="UniProtKB-KW"/>
</dbReference>
<dbReference type="EC" id="2.7.2.8" evidence="2"/>
<dbReference type="SUPFAM" id="SSF53633">
    <property type="entry name" value="Carbamate kinase-like"/>
    <property type="match status" value="1"/>
</dbReference>
<dbReference type="EMBL" id="CP037954">
    <property type="protein sequence ID" value="QBO56877.1"/>
    <property type="molecule type" value="Genomic_DNA"/>
</dbReference>
<evidence type="ECO:0000313" key="14">
    <source>
        <dbReference type="EMBL" id="QBO56877.1"/>
    </source>
</evidence>
<name>A0A4P6ZBR3_9FLAO</name>
<comment type="catalytic activity">
    <reaction evidence="12">
        <text>N-acetyl-L-glutamate + ATP = N-acetyl-L-glutamyl 5-phosphate + ADP</text>
        <dbReference type="Rhea" id="RHEA:14629"/>
        <dbReference type="ChEBI" id="CHEBI:30616"/>
        <dbReference type="ChEBI" id="CHEBI:44337"/>
        <dbReference type="ChEBI" id="CHEBI:57936"/>
        <dbReference type="ChEBI" id="CHEBI:456216"/>
        <dbReference type="EC" id="2.7.2.8"/>
    </reaction>
</comment>
<evidence type="ECO:0000313" key="15">
    <source>
        <dbReference type="Proteomes" id="UP000294419"/>
    </source>
</evidence>
<dbReference type="GO" id="GO:0003991">
    <property type="term" value="F:acetylglutamate kinase activity"/>
    <property type="evidence" value="ECO:0007669"/>
    <property type="project" value="UniProtKB-EC"/>
</dbReference>
<evidence type="ECO:0000256" key="12">
    <source>
        <dbReference type="ARBA" id="ARBA00048141"/>
    </source>
</evidence>
<evidence type="ECO:0000259" key="13">
    <source>
        <dbReference type="Pfam" id="PF00696"/>
    </source>
</evidence>
<evidence type="ECO:0000256" key="11">
    <source>
        <dbReference type="ARBA" id="ARBA00030639"/>
    </source>
</evidence>
<keyword evidence="9" id="KW-0067">ATP-binding</keyword>
<evidence type="ECO:0000256" key="10">
    <source>
        <dbReference type="ARBA" id="ARBA00030178"/>
    </source>
</evidence>
<dbReference type="GO" id="GO:0005737">
    <property type="term" value="C:cytoplasm"/>
    <property type="evidence" value="ECO:0007669"/>
    <property type="project" value="InterPro"/>
</dbReference>
<evidence type="ECO:0000256" key="2">
    <source>
        <dbReference type="ARBA" id="ARBA00013065"/>
    </source>
</evidence>
<feature type="domain" description="Aspartate/glutamate/uridylate kinase" evidence="13">
    <location>
        <begin position="5"/>
        <end position="244"/>
    </location>
</feature>
<sequence>MDKQKLYVIKIGGSLIDNQETLMNFLEQFASINALKILVHGGGKLASDLAVELNVPQQMTDGRRITNEETLDIVTMVYAGKINKKIVAKLQNFNCNAIGFSGADGNLIKSEKRSVSNVDYGFVGDVDSKSVNVDLLQKFLELQLSPVFSAITHDQKGDLLNTNADSVASVLAQALSQNYDVELLYCFDKDGVLEDVVNPDSAVKMLNFAKYEQLRSENKLHQGILPKLTNAFQAKENNVNKVVLHNETKLQNQINHQNEGTEIIL</sequence>
<evidence type="ECO:0000256" key="1">
    <source>
        <dbReference type="ARBA" id="ARBA00004828"/>
    </source>
</evidence>
<dbReference type="Proteomes" id="UP000294419">
    <property type="component" value="Chromosome"/>
</dbReference>
<accession>A0A4P6ZBR3</accession>
<dbReference type="OrthoDB" id="9803155at2"/>
<evidence type="ECO:0000256" key="5">
    <source>
        <dbReference type="ARBA" id="ARBA00022605"/>
    </source>
</evidence>
<dbReference type="GO" id="GO:0005524">
    <property type="term" value="F:ATP binding"/>
    <property type="evidence" value="ECO:0007669"/>
    <property type="project" value="UniProtKB-KW"/>
</dbReference>
<evidence type="ECO:0000256" key="9">
    <source>
        <dbReference type="ARBA" id="ARBA00022840"/>
    </source>
</evidence>
<dbReference type="InterPro" id="IPR001048">
    <property type="entry name" value="Asp/Glu/Uridylate_kinase"/>
</dbReference>
<keyword evidence="5" id="KW-0028">Amino-acid biosynthesis</keyword>
<evidence type="ECO:0000256" key="4">
    <source>
        <dbReference type="ARBA" id="ARBA00022571"/>
    </source>
</evidence>
<keyword evidence="7" id="KW-0547">Nucleotide-binding</keyword>
<keyword evidence="8 14" id="KW-0418">Kinase</keyword>
<reference evidence="14 15" key="1">
    <citation type="submission" date="2019-03" db="EMBL/GenBank/DDBJ databases">
        <authorList>
            <person name="Kim H."/>
            <person name="Yu S.-M."/>
        </authorList>
    </citation>
    <scope>NUCLEOTIDE SEQUENCE [LARGE SCALE GENOMIC DNA]</scope>
    <source>
        <strain evidence="14 15">NBC122</strain>
    </source>
</reference>
<evidence type="ECO:0000256" key="6">
    <source>
        <dbReference type="ARBA" id="ARBA00022679"/>
    </source>
</evidence>
<dbReference type="Gene3D" id="3.40.1160.10">
    <property type="entry name" value="Acetylglutamate kinase-like"/>
    <property type="match status" value="1"/>
</dbReference>
<gene>
    <name evidence="14" type="primary">argB</name>
    <name evidence="14" type="ORF">NBC122_00016</name>
</gene>
<comment type="pathway">
    <text evidence="1">Amino-acid biosynthesis; L-arginine biosynthesis; N(2)-acetyl-L-ornithine from L-glutamate: step 2/4.</text>
</comment>
<dbReference type="Pfam" id="PF00696">
    <property type="entry name" value="AA_kinase"/>
    <property type="match status" value="1"/>
</dbReference>
<protein>
    <recommendedName>
        <fullName evidence="3">Acetylglutamate kinase</fullName>
        <ecNumber evidence="2">2.7.2.8</ecNumber>
    </recommendedName>
    <alternativeName>
        <fullName evidence="10">N-acetyl-L-glutamate 5-phosphotransferase</fullName>
    </alternativeName>
    <alternativeName>
        <fullName evidence="11">NAG kinase</fullName>
    </alternativeName>
</protein>